<keyword evidence="12" id="KW-1185">Reference proteome</keyword>
<dbReference type="AlphaFoldDB" id="A0A8C4Y5F6"/>
<evidence type="ECO:0000256" key="6">
    <source>
        <dbReference type="ARBA" id="ARBA00023155"/>
    </source>
</evidence>
<keyword evidence="7" id="KW-0539">Nucleus</keyword>
<evidence type="ECO:0000256" key="4">
    <source>
        <dbReference type="ARBA" id="ARBA00023038"/>
    </source>
</evidence>
<dbReference type="PANTHER" id="PTHR24208:SF118">
    <property type="entry name" value="LIM HOMEOBOX TRANSCRIPTION FACTOR 1-ALPHA"/>
    <property type="match status" value="1"/>
</dbReference>
<dbReference type="PANTHER" id="PTHR24208">
    <property type="entry name" value="LIM/HOMEOBOX PROTEIN LHX"/>
    <property type="match status" value="1"/>
</dbReference>
<keyword evidence="5" id="KW-0238">DNA-binding</keyword>
<evidence type="ECO:0000256" key="1">
    <source>
        <dbReference type="ARBA" id="ARBA00004123"/>
    </source>
</evidence>
<evidence type="ECO:0000256" key="8">
    <source>
        <dbReference type="PROSITE-ProRule" id="PRU00125"/>
    </source>
</evidence>
<reference evidence="11" key="1">
    <citation type="submission" date="2025-08" db="UniProtKB">
        <authorList>
            <consortium name="Ensembl"/>
        </authorList>
    </citation>
    <scope>IDENTIFICATION</scope>
</reference>
<dbReference type="GO" id="GO:0030182">
    <property type="term" value="P:neuron differentiation"/>
    <property type="evidence" value="ECO:0007669"/>
    <property type="project" value="TreeGrafter"/>
</dbReference>
<gene>
    <name evidence="11" type="primary">LOC115643676</name>
</gene>
<dbReference type="InterPro" id="IPR001781">
    <property type="entry name" value="Znf_LIM"/>
</dbReference>
<keyword evidence="2 8" id="KW-0479">Metal-binding</keyword>
<proteinExistence type="predicted"/>
<name>A0A8C4Y5F6_9SAUR</name>
<keyword evidence="6" id="KW-0371">Homeobox</keyword>
<dbReference type="GeneTree" id="ENSGT00940000165858"/>
<dbReference type="Gene3D" id="2.10.110.10">
    <property type="entry name" value="Cysteine Rich Protein"/>
    <property type="match status" value="2"/>
</dbReference>
<evidence type="ECO:0000256" key="7">
    <source>
        <dbReference type="ARBA" id="ARBA00023242"/>
    </source>
</evidence>
<dbReference type="PROSITE" id="PS50023">
    <property type="entry name" value="LIM_DOMAIN_2"/>
    <property type="match status" value="1"/>
</dbReference>
<dbReference type="InterPro" id="IPR050453">
    <property type="entry name" value="LIM_Homeobox_TF"/>
</dbReference>
<dbReference type="Proteomes" id="UP000694390">
    <property type="component" value="Unassembled WGS sequence"/>
</dbReference>
<evidence type="ECO:0000256" key="3">
    <source>
        <dbReference type="ARBA" id="ARBA00022833"/>
    </source>
</evidence>
<evidence type="ECO:0000256" key="9">
    <source>
        <dbReference type="SAM" id="MobiDB-lite"/>
    </source>
</evidence>
<sequence>MMVQVTPGACFQPPICAGCDMPISDRFLLQVNERSWHEGCVKCAACDCLGCLNGSASPARPCPTASFPPWPHRLFQTKCSSCLKAIAPSEFIMRVLENVYHVHCFFCCECERRLHAPSAHAPSSPLSSDGLSRPPLRFLPNPAER</sequence>
<evidence type="ECO:0000313" key="12">
    <source>
        <dbReference type="Proteomes" id="UP000694390"/>
    </source>
</evidence>
<dbReference type="GO" id="GO:0046872">
    <property type="term" value="F:metal ion binding"/>
    <property type="evidence" value="ECO:0007669"/>
    <property type="project" value="UniProtKB-KW"/>
</dbReference>
<dbReference type="SMART" id="SM00132">
    <property type="entry name" value="LIM"/>
    <property type="match status" value="2"/>
</dbReference>
<evidence type="ECO:0000313" key="11">
    <source>
        <dbReference type="Ensembl" id="ENSGEVP00005020387.1"/>
    </source>
</evidence>
<evidence type="ECO:0000259" key="10">
    <source>
        <dbReference type="PROSITE" id="PS50023"/>
    </source>
</evidence>
<dbReference type="Pfam" id="PF00412">
    <property type="entry name" value="LIM"/>
    <property type="match status" value="2"/>
</dbReference>
<dbReference type="GO" id="GO:0005634">
    <property type="term" value="C:nucleus"/>
    <property type="evidence" value="ECO:0007669"/>
    <property type="project" value="UniProtKB-SubCell"/>
</dbReference>
<evidence type="ECO:0000256" key="5">
    <source>
        <dbReference type="ARBA" id="ARBA00023125"/>
    </source>
</evidence>
<dbReference type="Ensembl" id="ENSGEVT00005021408.1">
    <property type="protein sequence ID" value="ENSGEVP00005020387.1"/>
    <property type="gene ID" value="ENSGEVG00005014254.1"/>
</dbReference>
<dbReference type="SUPFAM" id="SSF57716">
    <property type="entry name" value="Glucocorticoid receptor-like (DNA-binding domain)"/>
    <property type="match status" value="2"/>
</dbReference>
<dbReference type="GO" id="GO:0000977">
    <property type="term" value="F:RNA polymerase II transcription regulatory region sequence-specific DNA binding"/>
    <property type="evidence" value="ECO:0007669"/>
    <property type="project" value="TreeGrafter"/>
</dbReference>
<protein>
    <recommendedName>
        <fullName evidence="10">LIM zinc-binding domain-containing protein</fullName>
    </recommendedName>
</protein>
<evidence type="ECO:0000256" key="2">
    <source>
        <dbReference type="ARBA" id="ARBA00022723"/>
    </source>
</evidence>
<keyword evidence="4 8" id="KW-0440">LIM domain</keyword>
<feature type="region of interest" description="Disordered" evidence="9">
    <location>
        <begin position="122"/>
        <end position="145"/>
    </location>
</feature>
<dbReference type="GO" id="GO:0000981">
    <property type="term" value="F:DNA-binding transcription factor activity, RNA polymerase II-specific"/>
    <property type="evidence" value="ECO:0007669"/>
    <property type="project" value="TreeGrafter"/>
</dbReference>
<dbReference type="PROSITE" id="PS00478">
    <property type="entry name" value="LIM_DOMAIN_1"/>
    <property type="match status" value="1"/>
</dbReference>
<reference evidence="11" key="2">
    <citation type="submission" date="2025-09" db="UniProtKB">
        <authorList>
            <consortium name="Ensembl"/>
        </authorList>
    </citation>
    <scope>IDENTIFICATION</scope>
</reference>
<keyword evidence="3 8" id="KW-0862">Zinc</keyword>
<accession>A0A8C4Y5F6</accession>
<feature type="domain" description="LIM zinc-binding" evidence="10">
    <location>
        <begin position="77"/>
        <end position="145"/>
    </location>
</feature>
<organism evidence="11 12">
    <name type="scientific">Gopherus evgoodei</name>
    <name type="common">Goodes thornscrub tortoise</name>
    <dbReference type="NCBI Taxonomy" id="1825980"/>
    <lineage>
        <taxon>Eukaryota</taxon>
        <taxon>Metazoa</taxon>
        <taxon>Chordata</taxon>
        <taxon>Craniata</taxon>
        <taxon>Vertebrata</taxon>
        <taxon>Euteleostomi</taxon>
        <taxon>Archelosauria</taxon>
        <taxon>Testudinata</taxon>
        <taxon>Testudines</taxon>
        <taxon>Cryptodira</taxon>
        <taxon>Durocryptodira</taxon>
        <taxon>Testudinoidea</taxon>
        <taxon>Testudinidae</taxon>
        <taxon>Gopherus</taxon>
    </lineage>
</organism>
<comment type="subcellular location">
    <subcellularLocation>
        <location evidence="1">Nucleus</location>
    </subcellularLocation>
</comment>